<gene>
    <name evidence="10" type="primary">kpnb3</name>
</gene>
<dbReference type="Ensembl" id="ENSDLAT00005065600.2">
    <property type="protein sequence ID" value="ENSDLAP00005061964.1"/>
    <property type="gene ID" value="ENSDLAG00005025890.2"/>
</dbReference>
<evidence type="ECO:0000256" key="3">
    <source>
        <dbReference type="ARBA" id="ARBA00022448"/>
    </source>
</evidence>
<dbReference type="SMART" id="SM01349">
    <property type="entry name" value="TOG"/>
    <property type="match status" value="1"/>
</dbReference>
<keyword evidence="3" id="KW-0813">Transport</keyword>
<dbReference type="GO" id="GO:0006606">
    <property type="term" value="P:protein import into nucleus"/>
    <property type="evidence" value="ECO:0007669"/>
    <property type="project" value="InterPro"/>
</dbReference>
<keyword evidence="5" id="KW-0677">Repeat</keyword>
<dbReference type="Pfam" id="PF25780">
    <property type="entry name" value="TPR_IPO5"/>
    <property type="match status" value="1"/>
</dbReference>
<keyword evidence="8" id="KW-0539">Nucleus</keyword>
<evidence type="ECO:0000259" key="9">
    <source>
        <dbReference type="SMART" id="SM01349"/>
    </source>
</evidence>
<protein>
    <recommendedName>
        <fullName evidence="9">TOG domain-containing protein</fullName>
    </recommendedName>
</protein>
<evidence type="ECO:0000256" key="7">
    <source>
        <dbReference type="ARBA" id="ARBA00022990"/>
    </source>
</evidence>
<dbReference type="InterPro" id="IPR057672">
    <property type="entry name" value="TPR_IPO4/5"/>
</dbReference>
<dbReference type="InterPro" id="IPR041653">
    <property type="entry name" value="Importin_rep_4"/>
</dbReference>
<dbReference type="Pfam" id="PF18808">
    <property type="entry name" value="Importin_rep_4"/>
    <property type="match status" value="1"/>
</dbReference>
<sequence>SLFKNPSEQQFYLLLGNLMSPDNNVRKQAEETYDTIPGQNKITFLLQAIRDASAAEEVKQMAAVLLRRLLSSSFEEIYPGLTLEMQTVIKTELLTSIQQETSPNIRKKVCDIAAELCRNLIGNLTVCVRLCLFRNFPGIFGNQQQHYMEVIKRMLVQCMQDQANPQIRTLAARAAASFVLSNESNTALLKHFADLLPGILQAVNESCYQSDDSVLKSLVEIADTAPKYLRPNLEATLQLCLKLCADSNLTNMQRQLALEVIVTLSETAAAMLRKHTAIVAQIPQMLAMMVDLEDDDEWAMADELEDDDFDSNAVAGESALDRIACGLGGKIILPMIKQHIMQMLQNPDWKYRHAGLMALSAIGEGCHQQMEAILQEIVSFVLLFCSDPHPRVRYAACNAIGQMATDFAPTFQKKFHDKVISALLQTMEDQSNPRVQAHAAAALINFTEDCPKSLLIPYLDSLVQHLHVIMVAKLQELIQKGTKLVLEQVVTSIASVADTAEEKFVPYYDLFMPSLKHIVENAVQKELRLLRGKTIECISLIGLAVGKEKFMPDASAVMQLLLKTQTDFNDLEDDDPQISYMISAWARMCKILGKEFQQYLPVVMGPLMKTASIKPEVALLDTQDMENISEDDGWEFVNLGDQQSFGIKTAGLEEKATACQMLVCYAKELKEGFVEYTEQVVKLMVPLLNGVCLFMIISLTVSRVRVAAAESMPLLLECARVRGPEYLTQMWHFMCDALIKSIGTEPDSDVLSEIMHSFAKCIELMGDGCLNNEHFEELGGILKGKLEEHFKNQELRQAKRQDEDYDEQVEETLQDEDENDVYILTKVSDILHSVFSSYKEKVLPWFEQLLQLIVQLICPNRPWADRQWGLCIFDDVVEHCSPCSFKYAEYFLQPMAQSLGDSSPEVRQAAAYGVGVMAQYGGERYRPFCTEAMPVLVRVIQAADSRSKENVNATENCISAVGKVMRFRPECVNVNEVLPHWLSWLPLNEDKEEAVHTFDFLCDLIESNNPIVLGPDNSNLPKIFLIIADGVANESVKTEDACSKRLANVIRQVQVSAGLWTQCVSTLNETQQKAIQDLLNTA</sequence>
<dbReference type="AlphaFoldDB" id="A0A8C4IRL3"/>
<reference evidence="10" key="2">
    <citation type="submission" date="2025-09" db="UniProtKB">
        <authorList>
            <consortium name="Ensembl"/>
        </authorList>
    </citation>
    <scope>IDENTIFICATION</scope>
</reference>
<evidence type="ECO:0000313" key="10">
    <source>
        <dbReference type="Ensembl" id="ENSDLAP00005061964.1"/>
    </source>
</evidence>
<keyword evidence="4" id="KW-0963">Cytoplasm</keyword>
<dbReference type="GO" id="GO:0005737">
    <property type="term" value="C:cytoplasm"/>
    <property type="evidence" value="ECO:0007669"/>
    <property type="project" value="UniProtKB-SubCell"/>
</dbReference>
<evidence type="ECO:0000256" key="6">
    <source>
        <dbReference type="ARBA" id="ARBA00022927"/>
    </source>
</evidence>
<dbReference type="InterPro" id="IPR034085">
    <property type="entry name" value="TOG"/>
</dbReference>
<keyword evidence="6" id="KW-0653">Protein transport</keyword>
<evidence type="ECO:0000256" key="1">
    <source>
        <dbReference type="ARBA" id="ARBA00004123"/>
    </source>
</evidence>
<accession>A0A8C4IRL3</accession>
<dbReference type="Pfam" id="PF18816">
    <property type="entry name" value="Importin_rep_5"/>
    <property type="match status" value="1"/>
</dbReference>
<dbReference type="Pfam" id="PF18829">
    <property type="entry name" value="Importin_rep_6"/>
    <property type="match status" value="1"/>
</dbReference>
<dbReference type="Pfam" id="PF25574">
    <property type="entry name" value="TPR_IMB1"/>
    <property type="match status" value="1"/>
</dbReference>
<dbReference type="InterPro" id="IPR040928">
    <property type="entry name" value="Importin_rep_5"/>
</dbReference>
<name>A0A8C4IRL3_DICLA</name>
<evidence type="ECO:0000256" key="4">
    <source>
        <dbReference type="ARBA" id="ARBA00022490"/>
    </source>
</evidence>
<dbReference type="InterPro" id="IPR058584">
    <property type="entry name" value="IMB1_TNPO1-like_TPR"/>
</dbReference>
<dbReference type="Proteomes" id="UP000694389">
    <property type="component" value="Unassembled WGS sequence"/>
</dbReference>
<dbReference type="Pfam" id="PF02985">
    <property type="entry name" value="HEAT"/>
    <property type="match status" value="1"/>
</dbReference>
<dbReference type="GO" id="GO:0005634">
    <property type="term" value="C:nucleus"/>
    <property type="evidence" value="ECO:0007669"/>
    <property type="project" value="UniProtKB-SubCell"/>
</dbReference>
<keyword evidence="11" id="KW-1185">Reference proteome</keyword>
<dbReference type="InterPro" id="IPR000357">
    <property type="entry name" value="HEAT"/>
</dbReference>
<dbReference type="InterPro" id="IPR040122">
    <property type="entry name" value="Importin_beta"/>
</dbReference>
<organism evidence="10 11">
    <name type="scientific">Dicentrarchus labrax</name>
    <name type="common">European seabass</name>
    <name type="synonym">Morone labrax</name>
    <dbReference type="NCBI Taxonomy" id="13489"/>
    <lineage>
        <taxon>Eukaryota</taxon>
        <taxon>Metazoa</taxon>
        <taxon>Chordata</taxon>
        <taxon>Craniata</taxon>
        <taxon>Vertebrata</taxon>
        <taxon>Euteleostomi</taxon>
        <taxon>Actinopterygii</taxon>
        <taxon>Neopterygii</taxon>
        <taxon>Teleostei</taxon>
        <taxon>Neoteleostei</taxon>
        <taxon>Acanthomorphata</taxon>
        <taxon>Eupercaria</taxon>
        <taxon>Moronidae</taxon>
        <taxon>Dicentrarchus</taxon>
    </lineage>
</organism>
<dbReference type="PANTHER" id="PTHR10527">
    <property type="entry name" value="IMPORTIN BETA"/>
    <property type="match status" value="1"/>
</dbReference>
<comment type="subcellular location">
    <subcellularLocation>
        <location evidence="2">Cytoplasm</location>
    </subcellularLocation>
    <subcellularLocation>
        <location evidence="1">Nucleus</location>
    </subcellularLocation>
</comment>
<evidence type="ECO:0000313" key="11">
    <source>
        <dbReference type="Proteomes" id="UP000694389"/>
    </source>
</evidence>
<proteinExistence type="predicted"/>
<dbReference type="InterPro" id="IPR011989">
    <property type="entry name" value="ARM-like"/>
</dbReference>
<reference evidence="10" key="1">
    <citation type="submission" date="2025-08" db="UniProtKB">
        <authorList>
            <consortium name="Ensembl"/>
        </authorList>
    </citation>
    <scope>IDENTIFICATION</scope>
</reference>
<evidence type="ECO:0000256" key="5">
    <source>
        <dbReference type="ARBA" id="ARBA00022737"/>
    </source>
</evidence>
<evidence type="ECO:0000256" key="8">
    <source>
        <dbReference type="ARBA" id="ARBA00023242"/>
    </source>
</evidence>
<feature type="domain" description="TOG" evidence="9">
    <location>
        <begin position="325"/>
        <end position="577"/>
    </location>
</feature>
<keyword evidence="7" id="KW-0007">Acetylation</keyword>
<dbReference type="Pfam" id="PF13513">
    <property type="entry name" value="HEAT_EZ"/>
    <property type="match status" value="1"/>
</dbReference>
<dbReference type="Gene3D" id="1.25.10.10">
    <property type="entry name" value="Leucine-rich Repeat Variant"/>
    <property type="match status" value="1"/>
</dbReference>
<dbReference type="SUPFAM" id="SSF48371">
    <property type="entry name" value="ARM repeat"/>
    <property type="match status" value="2"/>
</dbReference>
<dbReference type="GeneTree" id="ENSGT00940000155502"/>
<dbReference type="InterPro" id="IPR041389">
    <property type="entry name" value="Importin_rep_6"/>
</dbReference>
<evidence type="ECO:0000256" key="2">
    <source>
        <dbReference type="ARBA" id="ARBA00004496"/>
    </source>
</evidence>
<dbReference type="InterPro" id="IPR016024">
    <property type="entry name" value="ARM-type_fold"/>
</dbReference>